<gene>
    <name evidence="1" type="ORF">KUCAC02_025444</name>
</gene>
<keyword evidence="2" id="KW-1185">Reference proteome</keyword>
<protein>
    <submittedName>
        <fullName evidence="1">Uncharacterized protein</fullName>
    </submittedName>
</protein>
<proteinExistence type="predicted"/>
<sequence length="126" mass="13234">MWGGGGWLDDGQVESSPGSAVGPGLTLINLTCSPTPACPSLGTGAGVRPASSTPHPLRQASVRGVSLERVSELASKLAWPLVGESTGAFWYVGYNAESHTYLGDLNLESLNRTQVRVCFVKCFHTS</sequence>
<reference evidence="1" key="1">
    <citation type="submission" date="2022-05" db="EMBL/GenBank/DDBJ databases">
        <title>Chromosome-level genome of Chaenocephalus aceratus.</title>
        <authorList>
            <person name="Park H."/>
        </authorList>
    </citation>
    <scope>NUCLEOTIDE SEQUENCE</scope>
    <source>
        <strain evidence="1">KU_202001</strain>
    </source>
</reference>
<dbReference type="EMBL" id="CM043799">
    <property type="protein sequence ID" value="KAI4803796.1"/>
    <property type="molecule type" value="Genomic_DNA"/>
</dbReference>
<accession>A0ACB9VTU7</accession>
<organism evidence="1 2">
    <name type="scientific">Chaenocephalus aceratus</name>
    <name type="common">Blackfin icefish</name>
    <name type="synonym">Chaenichthys aceratus</name>
    <dbReference type="NCBI Taxonomy" id="36190"/>
    <lineage>
        <taxon>Eukaryota</taxon>
        <taxon>Metazoa</taxon>
        <taxon>Chordata</taxon>
        <taxon>Craniata</taxon>
        <taxon>Vertebrata</taxon>
        <taxon>Euteleostomi</taxon>
        <taxon>Actinopterygii</taxon>
        <taxon>Neopterygii</taxon>
        <taxon>Teleostei</taxon>
        <taxon>Neoteleostei</taxon>
        <taxon>Acanthomorphata</taxon>
        <taxon>Eupercaria</taxon>
        <taxon>Perciformes</taxon>
        <taxon>Notothenioidei</taxon>
        <taxon>Channichthyidae</taxon>
        <taxon>Chaenocephalus</taxon>
    </lineage>
</organism>
<evidence type="ECO:0000313" key="2">
    <source>
        <dbReference type="Proteomes" id="UP001057452"/>
    </source>
</evidence>
<comment type="caution">
    <text evidence="1">The sequence shown here is derived from an EMBL/GenBank/DDBJ whole genome shotgun (WGS) entry which is preliminary data.</text>
</comment>
<evidence type="ECO:0000313" key="1">
    <source>
        <dbReference type="EMBL" id="KAI4803796.1"/>
    </source>
</evidence>
<dbReference type="Proteomes" id="UP001057452">
    <property type="component" value="Chromosome 15"/>
</dbReference>
<name>A0ACB9VTU7_CHAAC</name>